<organism evidence="1 2">
    <name type="scientific">Phyllostomus discolor</name>
    <name type="common">pale spear-nosed bat</name>
    <dbReference type="NCBI Taxonomy" id="89673"/>
    <lineage>
        <taxon>Eukaryota</taxon>
        <taxon>Metazoa</taxon>
        <taxon>Chordata</taxon>
        <taxon>Craniata</taxon>
        <taxon>Vertebrata</taxon>
        <taxon>Euteleostomi</taxon>
        <taxon>Mammalia</taxon>
        <taxon>Eutheria</taxon>
        <taxon>Laurasiatheria</taxon>
        <taxon>Chiroptera</taxon>
        <taxon>Yangochiroptera</taxon>
        <taxon>Phyllostomidae</taxon>
        <taxon>Phyllostominae</taxon>
        <taxon>Phyllostomus</taxon>
    </lineage>
</organism>
<accession>A0A834DYV0</accession>
<protein>
    <submittedName>
        <fullName evidence="1">DNA topoisomerase II beta</fullName>
    </submittedName>
</protein>
<name>A0A834DYV0_9CHIR</name>
<evidence type="ECO:0000313" key="1">
    <source>
        <dbReference type="EMBL" id="KAF6101455.1"/>
    </source>
</evidence>
<dbReference type="EMBL" id="JABVXQ010000007">
    <property type="protein sequence ID" value="KAF6101455.1"/>
    <property type="molecule type" value="Genomic_DNA"/>
</dbReference>
<gene>
    <name evidence="1" type="ORF">HJG60_019366</name>
</gene>
<evidence type="ECO:0000313" key="2">
    <source>
        <dbReference type="Proteomes" id="UP000664940"/>
    </source>
</evidence>
<sequence>MKATITRAGKRPNHQARNRRKHLLIRIQMWTSSHQTSLLNHLLCHGPVELGKK</sequence>
<comment type="caution">
    <text evidence="1">The sequence shown here is derived from an EMBL/GenBank/DDBJ whole genome shotgun (WGS) entry which is preliminary data.</text>
</comment>
<keyword evidence="1" id="KW-0413">Isomerase</keyword>
<reference evidence="1 2" key="1">
    <citation type="journal article" date="2020" name="Nature">
        <title>Six reference-quality genomes reveal evolution of bat adaptations.</title>
        <authorList>
            <person name="Jebb D."/>
            <person name="Huang Z."/>
            <person name="Pippel M."/>
            <person name="Hughes G.M."/>
            <person name="Lavrichenko K."/>
            <person name="Devanna P."/>
            <person name="Winkler S."/>
            <person name="Jermiin L.S."/>
            <person name="Skirmuntt E.C."/>
            <person name="Katzourakis A."/>
            <person name="Burkitt-Gray L."/>
            <person name="Ray D.A."/>
            <person name="Sullivan K.A.M."/>
            <person name="Roscito J.G."/>
            <person name="Kirilenko B.M."/>
            <person name="Davalos L.M."/>
            <person name="Corthals A.P."/>
            <person name="Power M.L."/>
            <person name="Jones G."/>
            <person name="Ransome R.D."/>
            <person name="Dechmann D.K.N."/>
            <person name="Locatelli A.G."/>
            <person name="Puechmaille S.J."/>
            <person name="Fedrigo O."/>
            <person name="Jarvis E.D."/>
            <person name="Hiller M."/>
            <person name="Vernes S.C."/>
            <person name="Myers E.W."/>
            <person name="Teeling E.C."/>
        </authorList>
    </citation>
    <scope>NUCLEOTIDE SEQUENCE [LARGE SCALE GENOMIC DNA]</scope>
    <source>
        <strain evidence="1">Bat1K_MPI-CBG_1</strain>
    </source>
</reference>
<proteinExistence type="predicted"/>
<dbReference type="GO" id="GO:0016853">
    <property type="term" value="F:isomerase activity"/>
    <property type="evidence" value="ECO:0007669"/>
    <property type="project" value="UniProtKB-KW"/>
</dbReference>
<dbReference type="Proteomes" id="UP000664940">
    <property type="component" value="Unassembled WGS sequence"/>
</dbReference>
<dbReference type="AlphaFoldDB" id="A0A834DYV0"/>